<evidence type="ECO:0000256" key="1">
    <source>
        <dbReference type="ARBA" id="ARBA00022723"/>
    </source>
</evidence>
<dbReference type="GO" id="GO:0016491">
    <property type="term" value="F:oxidoreductase activity"/>
    <property type="evidence" value="ECO:0007669"/>
    <property type="project" value="UniProtKB-KW"/>
</dbReference>
<feature type="region of interest" description="Disordered" evidence="4">
    <location>
        <begin position="1"/>
        <end position="32"/>
    </location>
</feature>
<gene>
    <name evidence="6" type="ORF">BP5796_05679</name>
</gene>
<keyword evidence="3" id="KW-0408">Iron</keyword>
<name>A0A3D8S4E5_9HELO</name>
<dbReference type="Gene3D" id="2.60.120.330">
    <property type="entry name" value="B-lactam Antibiotic, Isopenicillin N Synthase, Chain"/>
    <property type="match status" value="1"/>
</dbReference>
<feature type="domain" description="Non-haem dioxygenase N-terminal" evidence="5">
    <location>
        <begin position="39"/>
        <end position="165"/>
    </location>
</feature>
<keyword evidence="1" id="KW-0479">Metal-binding</keyword>
<organism evidence="6 7">
    <name type="scientific">Coleophoma crateriformis</name>
    <dbReference type="NCBI Taxonomy" id="565419"/>
    <lineage>
        <taxon>Eukaryota</taxon>
        <taxon>Fungi</taxon>
        <taxon>Dikarya</taxon>
        <taxon>Ascomycota</taxon>
        <taxon>Pezizomycotina</taxon>
        <taxon>Leotiomycetes</taxon>
        <taxon>Helotiales</taxon>
        <taxon>Dermateaceae</taxon>
        <taxon>Coleophoma</taxon>
    </lineage>
</organism>
<reference evidence="6 7" key="1">
    <citation type="journal article" date="2018" name="IMA Fungus">
        <title>IMA Genome-F 9: Draft genome sequence of Annulohypoxylon stygium, Aspergillus mulundensis, Berkeleyomyces basicola (syn. Thielaviopsis basicola), Ceratocystis smalleyi, two Cercospora beticola strains, Coleophoma cylindrospora, Fusarium fracticaudum, Phialophora cf. hyalina, and Morchella septimelata.</title>
        <authorList>
            <person name="Wingfield B.D."/>
            <person name="Bills G.F."/>
            <person name="Dong Y."/>
            <person name="Huang W."/>
            <person name="Nel W.J."/>
            <person name="Swalarsk-Parry B.S."/>
            <person name="Vaghefi N."/>
            <person name="Wilken P.M."/>
            <person name="An Z."/>
            <person name="de Beer Z.W."/>
            <person name="De Vos L."/>
            <person name="Chen L."/>
            <person name="Duong T.A."/>
            <person name="Gao Y."/>
            <person name="Hammerbacher A."/>
            <person name="Kikkert J.R."/>
            <person name="Li Y."/>
            <person name="Li H."/>
            <person name="Li K."/>
            <person name="Li Q."/>
            <person name="Liu X."/>
            <person name="Ma X."/>
            <person name="Naidoo K."/>
            <person name="Pethybridge S.J."/>
            <person name="Sun J."/>
            <person name="Steenkamp E.T."/>
            <person name="van der Nest M.A."/>
            <person name="van Wyk S."/>
            <person name="Wingfield M.J."/>
            <person name="Xiong C."/>
            <person name="Yue Q."/>
            <person name="Zhang X."/>
        </authorList>
    </citation>
    <scope>NUCLEOTIDE SEQUENCE [LARGE SCALE GENOMIC DNA]</scope>
    <source>
        <strain evidence="6 7">BP5796</strain>
    </source>
</reference>
<dbReference type="PANTHER" id="PTHR10209:SF881">
    <property type="entry name" value="FI07970P-RELATED"/>
    <property type="match status" value="1"/>
</dbReference>
<evidence type="ECO:0000313" key="6">
    <source>
        <dbReference type="EMBL" id="RDW80981.1"/>
    </source>
</evidence>
<proteinExistence type="predicted"/>
<evidence type="ECO:0000259" key="5">
    <source>
        <dbReference type="Pfam" id="PF14226"/>
    </source>
</evidence>
<evidence type="ECO:0000313" key="7">
    <source>
        <dbReference type="Proteomes" id="UP000256328"/>
    </source>
</evidence>
<dbReference type="InterPro" id="IPR026992">
    <property type="entry name" value="DIOX_N"/>
</dbReference>
<dbReference type="Pfam" id="PF14226">
    <property type="entry name" value="DIOX_N"/>
    <property type="match status" value="1"/>
</dbReference>
<evidence type="ECO:0000256" key="4">
    <source>
        <dbReference type="SAM" id="MobiDB-lite"/>
    </source>
</evidence>
<dbReference type="EMBL" id="PDLN01000007">
    <property type="protein sequence ID" value="RDW80981.1"/>
    <property type="molecule type" value="Genomic_DNA"/>
</dbReference>
<accession>A0A3D8S4E5</accession>
<dbReference type="PANTHER" id="PTHR10209">
    <property type="entry name" value="OXIDOREDUCTASE, 2OG-FE II OXYGENASE FAMILY PROTEIN"/>
    <property type="match status" value="1"/>
</dbReference>
<dbReference type="InterPro" id="IPR027443">
    <property type="entry name" value="IPNS-like_sf"/>
</dbReference>
<protein>
    <recommendedName>
        <fullName evidence="5">Non-haem dioxygenase N-terminal domain-containing protein</fullName>
    </recommendedName>
</protein>
<dbReference type="OrthoDB" id="288590at2759"/>
<keyword evidence="7" id="KW-1185">Reference proteome</keyword>
<dbReference type="GO" id="GO:0046872">
    <property type="term" value="F:metal ion binding"/>
    <property type="evidence" value="ECO:0007669"/>
    <property type="project" value="UniProtKB-KW"/>
</dbReference>
<keyword evidence="2" id="KW-0560">Oxidoreductase</keyword>
<evidence type="ECO:0000256" key="3">
    <source>
        <dbReference type="ARBA" id="ARBA00023004"/>
    </source>
</evidence>
<dbReference type="SUPFAM" id="SSF51197">
    <property type="entry name" value="Clavaminate synthase-like"/>
    <property type="match status" value="1"/>
</dbReference>
<dbReference type="AlphaFoldDB" id="A0A3D8S4E5"/>
<evidence type="ECO:0000256" key="2">
    <source>
        <dbReference type="ARBA" id="ARBA00023002"/>
    </source>
</evidence>
<sequence>MATDERPPVPIWGDANKAAGNFGTMEKSPDTRAAEPDAIPVIDVSSMFSAKIEDRKRVAAELREACLKIGFFYVTGHGIDPAQIDRVFEGSKQFFNLGFEEKMEIFINNTHNYRGFTPLGGSGARLNGKGNMNEAFDWGHDRFLNDDPTDPCNDPYMRGDNVWPRQLPGFKEELSAYYRTMRAFCRIMARNVALSLGLDEDYFAPFVTHPGCSALVAHYPPVGKGMQIRNLDPHTDAECK</sequence>
<comment type="caution">
    <text evidence="6">The sequence shown here is derived from an EMBL/GenBank/DDBJ whole genome shotgun (WGS) entry which is preliminary data.</text>
</comment>
<dbReference type="Proteomes" id="UP000256328">
    <property type="component" value="Unassembled WGS sequence"/>
</dbReference>